<dbReference type="AlphaFoldDB" id="A0A506U928"/>
<dbReference type="Gene3D" id="2.40.50.100">
    <property type="match status" value="1"/>
</dbReference>
<dbReference type="Pfam" id="PF17912">
    <property type="entry name" value="OB_MalK"/>
    <property type="match status" value="1"/>
</dbReference>
<dbReference type="InterPro" id="IPR047641">
    <property type="entry name" value="ABC_transpr_MalK/UgpC-like"/>
</dbReference>
<reference evidence="7 8" key="1">
    <citation type="submission" date="2019-06" db="EMBL/GenBank/DDBJ databases">
        <authorList>
            <person name="Li M."/>
        </authorList>
    </citation>
    <scope>NUCLEOTIDE SEQUENCE [LARGE SCALE GENOMIC DNA]</scope>
    <source>
        <strain evidence="7 8">BGMRC2036</strain>
    </source>
</reference>
<dbReference type="InterPro" id="IPR003593">
    <property type="entry name" value="AAA+_ATPase"/>
</dbReference>
<dbReference type="OrthoDB" id="7817850at2"/>
<dbReference type="PANTHER" id="PTHR43875">
    <property type="entry name" value="MALTODEXTRIN IMPORT ATP-BINDING PROTEIN MSMX"/>
    <property type="match status" value="1"/>
</dbReference>
<evidence type="ECO:0000256" key="4">
    <source>
        <dbReference type="ARBA" id="ARBA00022741"/>
    </source>
</evidence>
<evidence type="ECO:0000259" key="6">
    <source>
        <dbReference type="PROSITE" id="PS50893"/>
    </source>
</evidence>
<keyword evidence="5 7" id="KW-0067">ATP-binding</keyword>
<gene>
    <name evidence="7" type="primary">ugpC</name>
    <name evidence="7" type="ORF">FJU08_11895</name>
</gene>
<dbReference type="GO" id="GO:0055052">
    <property type="term" value="C:ATP-binding cassette (ABC) transporter complex, substrate-binding subunit-containing"/>
    <property type="evidence" value="ECO:0007669"/>
    <property type="project" value="TreeGrafter"/>
</dbReference>
<name>A0A506U928_9HYPH</name>
<dbReference type="RefSeq" id="WP_141149237.1">
    <property type="nucleotide sequence ID" value="NZ_VHLG01000007.1"/>
</dbReference>
<dbReference type="NCBIfam" id="NF008653">
    <property type="entry name" value="PRK11650.1"/>
    <property type="match status" value="1"/>
</dbReference>
<dbReference type="InterPro" id="IPR017871">
    <property type="entry name" value="ABC_transporter-like_CS"/>
</dbReference>
<proteinExistence type="inferred from homology"/>
<dbReference type="SMART" id="SM00382">
    <property type="entry name" value="AAA"/>
    <property type="match status" value="1"/>
</dbReference>
<dbReference type="Pfam" id="PF03459">
    <property type="entry name" value="TOBE"/>
    <property type="match status" value="1"/>
</dbReference>
<evidence type="ECO:0000313" key="8">
    <source>
        <dbReference type="Proteomes" id="UP000318801"/>
    </source>
</evidence>
<comment type="subcellular location">
    <subcellularLocation>
        <location evidence="1">Cell inner membrane</location>
        <topology evidence="1">Peripheral membrane protein</topology>
    </subcellularLocation>
</comment>
<keyword evidence="4" id="KW-0547">Nucleotide-binding</keyword>
<evidence type="ECO:0000256" key="3">
    <source>
        <dbReference type="ARBA" id="ARBA00022448"/>
    </source>
</evidence>
<dbReference type="FunFam" id="3.40.50.300:FF:000042">
    <property type="entry name" value="Maltose/maltodextrin ABC transporter, ATP-binding protein"/>
    <property type="match status" value="1"/>
</dbReference>
<evidence type="ECO:0000256" key="2">
    <source>
        <dbReference type="ARBA" id="ARBA00005417"/>
    </source>
</evidence>
<dbReference type="InterPro" id="IPR012340">
    <property type="entry name" value="NA-bd_OB-fold"/>
</dbReference>
<comment type="similarity">
    <text evidence="2">Belongs to the ABC transporter superfamily.</text>
</comment>
<dbReference type="Proteomes" id="UP000318801">
    <property type="component" value="Unassembled WGS sequence"/>
</dbReference>
<comment type="caution">
    <text evidence="7">The sequence shown here is derived from an EMBL/GenBank/DDBJ whole genome shotgun (WGS) entry which is preliminary data.</text>
</comment>
<evidence type="ECO:0000256" key="5">
    <source>
        <dbReference type="ARBA" id="ARBA00022840"/>
    </source>
</evidence>
<dbReference type="PROSITE" id="PS50893">
    <property type="entry name" value="ABC_TRANSPORTER_2"/>
    <property type="match status" value="1"/>
</dbReference>
<protein>
    <submittedName>
        <fullName evidence="7">sn-glycerol-3-phosphate ABC transporter ATP-binding protein UgpC</fullName>
    </submittedName>
</protein>
<dbReference type="InterPro" id="IPR040582">
    <property type="entry name" value="OB_MalK-like"/>
</dbReference>
<sequence length="366" mass="40391">MASIKLERLVKNYGAFNAIKGIDLEIADGAFVTFVGPSGCGKSTLLRMVAGLEEISGGKLKIDNKVVNDLEPRERDIAMVFQDYALYPHMTNAENIGFGLKMRGHTKAEIDERVKEAAEILQIAPLLERKPGQLSGGQRQRVAMGRAIVRRPKVYLFDEPLSNLDAKLRVDMRTQIKRLHTLLKTTTIYVTHDQVEAMTLADHIVILKDGVIMQQGKPVEVYERPISRFVGEFIGSPKMNIITTTLEKDGDRASLRFVDFALPVENIEGETGTEVEIGIRPEHLVPCAEEEALFAARIDVLEPLGSDTHAICLLGDTEITARLAPDASLAPGQTLYLKADPGNIHFFDPKSGLRLEIKARAIEALA</sequence>
<dbReference type="Pfam" id="PF00005">
    <property type="entry name" value="ABC_tran"/>
    <property type="match status" value="1"/>
</dbReference>
<feature type="domain" description="ABC transporter" evidence="6">
    <location>
        <begin position="4"/>
        <end position="234"/>
    </location>
</feature>
<dbReference type="GO" id="GO:0005524">
    <property type="term" value="F:ATP binding"/>
    <property type="evidence" value="ECO:0007669"/>
    <property type="project" value="UniProtKB-KW"/>
</dbReference>
<dbReference type="GO" id="GO:0140359">
    <property type="term" value="F:ABC-type transporter activity"/>
    <property type="evidence" value="ECO:0007669"/>
    <property type="project" value="InterPro"/>
</dbReference>
<dbReference type="CDD" id="cd03301">
    <property type="entry name" value="ABC_MalK_N"/>
    <property type="match status" value="1"/>
</dbReference>
<dbReference type="PROSITE" id="PS00211">
    <property type="entry name" value="ABC_TRANSPORTER_1"/>
    <property type="match status" value="1"/>
</dbReference>
<organism evidence="7 8">
    <name type="scientific">Martelella alba</name>
    <dbReference type="NCBI Taxonomy" id="2590451"/>
    <lineage>
        <taxon>Bacteria</taxon>
        <taxon>Pseudomonadati</taxon>
        <taxon>Pseudomonadota</taxon>
        <taxon>Alphaproteobacteria</taxon>
        <taxon>Hyphomicrobiales</taxon>
        <taxon>Aurantimonadaceae</taxon>
        <taxon>Martelella</taxon>
    </lineage>
</organism>
<dbReference type="InterPro" id="IPR003439">
    <property type="entry name" value="ABC_transporter-like_ATP-bd"/>
</dbReference>
<dbReference type="EMBL" id="VHLG01000007">
    <property type="protein sequence ID" value="TPW30028.1"/>
    <property type="molecule type" value="Genomic_DNA"/>
</dbReference>
<dbReference type="InterPro" id="IPR008995">
    <property type="entry name" value="Mo/tungstate-bd_C_term_dom"/>
</dbReference>
<keyword evidence="8" id="KW-1185">Reference proteome</keyword>
<accession>A0A506U928</accession>
<dbReference type="Gene3D" id="3.40.50.300">
    <property type="entry name" value="P-loop containing nucleotide triphosphate hydrolases"/>
    <property type="match status" value="1"/>
</dbReference>
<dbReference type="SUPFAM" id="SSF52540">
    <property type="entry name" value="P-loop containing nucleoside triphosphate hydrolases"/>
    <property type="match status" value="1"/>
</dbReference>
<dbReference type="InterPro" id="IPR015855">
    <property type="entry name" value="ABC_transpr_MalK-like"/>
</dbReference>
<dbReference type="GO" id="GO:0008643">
    <property type="term" value="P:carbohydrate transport"/>
    <property type="evidence" value="ECO:0007669"/>
    <property type="project" value="InterPro"/>
</dbReference>
<dbReference type="SUPFAM" id="SSF50331">
    <property type="entry name" value="MOP-like"/>
    <property type="match status" value="1"/>
</dbReference>
<evidence type="ECO:0000313" key="7">
    <source>
        <dbReference type="EMBL" id="TPW30028.1"/>
    </source>
</evidence>
<evidence type="ECO:0000256" key="1">
    <source>
        <dbReference type="ARBA" id="ARBA00004417"/>
    </source>
</evidence>
<keyword evidence="3" id="KW-0813">Transport</keyword>
<dbReference type="InterPro" id="IPR005116">
    <property type="entry name" value="Transp-assoc_OB_typ1"/>
</dbReference>
<dbReference type="PANTHER" id="PTHR43875:SF1">
    <property type="entry name" value="OSMOPROTECTIVE COMPOUNDS UPTAKE ATP-BINDING PROTEIN GGTA"/>
    <property type="match status" value="1"/>
</dbReference>
<dbReference type="InterPro" id="IPR027417">
    <property type="entry name" value="P-loop_NTPase"/>
</dbReference>
<dbReference type="GO" id="GO:0016887">
    <property type="term" value="F:ATP hydrolysis activity"/>
    <property type="evidence" value="ECO:0007669"/>
    <property type="project" value="InterPro"/>
</dbReference>
<dbReference type="Gene3D" id="2.40.50.140">
    <property type="entry name" value="Nucleic acid-binding proteins"/>
    <property type="match status" value="1"/>
</dbReference>